<feature type="region of interest" description="Disordered" evidence="1">
    <location>
        <begin position="131"/>
        <end position="154"/>
    </location>
</feature>
<dbReference type="EMBL" id="RXOL01000003">
    <property type="protein sequence ID" value="RVQ66969.1"/>
    <property type="molecule type" value="Genomic_DNA"/>
</dbReference>
<feature type="signal peptide" evidence="2">
    <location>
        <begin position="1"/>
        <end position="20"/>
    </location>
</feature>
<gene>
    <name evidence="3" type="ORF">EKN06_08465</name>
</gene>
<name>A0A437GX74_9SPHN</name>
<evidence type="ECO:0000256" key="2">
    <source>
        <dbReference type="SAM" id="SignalP"/>
    </source>
</evidence>
<evidence type="ECO:0000313" key="4">
    <source>
        <dbReference type="Proteomes" id="UP000283003"/>
    </source>
</evidence>
<feature type="compositionally biased region" description="Acidic residues" evidence="1">
    <location>
        <begin position="141"/>
        <end position="154"/>
    </location>
</feature>
<sequence length="154" mass="16332">MKAILAAAAFALVATVPAAAQDMGDVEYADPAGPMDPDAMADDSDETMHGLTGQMTEKFETLIASPMMDMPLRELVGRMGLGQGDIDELGQGTMRDMLAGMDPAAMARMKQTLPRMMEAMPALIKAVRGMTAQMAPPSGTSDDDEAEPNESEDY</sequence>
<evidence type="ECO:0000313" key="3">
    <source>
        <dbReference type="EMBL" id="RVQ66969.1"/>
    </source>
</evidence>
<keyword evidence="4" id="KW-1185">Reference proteome</keyword>
<dbReference type="AlphaFoldDB" id="A0A437GX74"/>
<organism evidence="3 4">
    <name type="scientific">Croceicoccus ponticola</name>
    <dbReference type="NCBI Taxonomy" id="2217664"/>
    <lineage>
        <taxon>Bacteria</taxon>
        <taxon>Pseudomonadati</taxon>
        <taxon>Pseudomonadota</taxon>
        <taxon>Alphaproteobacteria</taxon>
        <taxon>Sphingomonadales</taxon>
        <taxon>Erythrobacteraceae</taxon>
        <taxon>Croceicoccus</taxon>
    </lineage>
</organism>
<protein>
    <submittedName>
        <fullName evidence="3">Uncharacterized protein</fullName>
    </submittedName>
</protein>
<comment type="caution">
    <text evidence="3">The sequence shown here is derived from an EMBL/GenBank/DDBJ whole genome shotgun (WGS) entry which is preliminary data.</text>
</comment>
<dbReference type="OrthoDB" id="7409988at2"/>
<accession>A0A437GX74</accession>
<proteinExistence type="predicted"/>
<dbReference type="Proteomes" id="UP000283003">
    <property type="component" value="Unassembled WGS sequence"/>
</dbReference>
<keyword evidence="2" id="KW-0732">Signal</keyword>
<dbReference type="RefSeq" id="WP_127612482.1">
    <property type="nucleotide sequence ID" value="NZ_RXOL01000003.1"/>
</dbReference>
<feature type="chain" id="PRO_5019076679" evidence="2">
    <location>
        <begin position="21"/>
        <end position="154"/>
    </location>
</feature>
<reference evidence="3 4" key="1">
    <citation type="submission" date="2018-12" db="EMBL/GenBank/DDBJ databases">
        <title>Croceicoccus ponticola sp. nov., a lipolytic bacterium isolated from seawater.</title>
        <authorList>
            <person name="Yoon J.-H."/>
        </authorList>
    </citation>
    <scope>NUCLEOTIDE SEQUENCE [LARGE SCALE GENOMIC DNA]</scope>
    <source>
        <strain evidence="3 4">GM-16</strain>
    </source>
</reference>
<evidence type="ECO:0000256" key="1">
    <source>
        <dbReference type="SAM" id="MobiDB-lite"/>
    </source>
</evidence>